<sequence length="178" mass="19637">MISLSKNRWILVATGHFVLLFFLGQANHYLSSVGVQLFLIGMLLSFSALELSYSQGVLSIAPICLIIDSKTPFPFGYNLIACLTLFTIAHILRSRVRREVTASALATSILLNIGAFAAYTFGAIRYLGIESLHFVPLSMNLLASTLVVTLFNRIFFDTQTGVLSIFGINLAEEQREAR</sequence>
<dbReference type="EMBL" id="JAENIL010000019">
    <property type="protein sequence ID" value="MBK1877495.1"/>
    <property type="molecule type" value="Genomic_DNA"/>
</dbReference>
<feature type="transmembrane region" description="Helical" evidence="1">
    <location>
        <begin position="75"/>
        <end position="92"/>
    </location>
</feature>
<comment type="caution">
    <text evidence="2">The sequence shown here is derived from an EMBL/GenBank/DDBJ whole genome shotgun (WGS) entry which is preliminary data.</text>
</comment>
<organism evidence="2 3">
    <name type="scientific">Pelagicoccus mobilis</name>
    <dbReference type="NCBI Taxonomy" id="415221"/>
    <lineage>
        <taxon>Bacteria</taxon>
        <taxon>Pseudomonadati</taxon>
        <taxon>Verrucomicrobiota</taxon>
        <taxon>Opitutia</taxon>
        <taxon>Puniceicoccales</taxon>
        <taxon>Pelagicoccaceae</taxon>
        <taxon>Pelagicoccus</taxon>
    </lineage>
</organism>
<feature type="transmembrane region" description="Helical" evidence="1">
    <location>
        <begin position="6"/>
        <end position="23"/>
    </location>
</feature>
<evidence type="ECO:0000313" key="2">
    <source>
        <dbReference type="EMBL" id="MBK1877495.1"/>
    </source>
</evidence>
<name>A0A934RTU4_9BACT</name>
<evidence type="ECO:0000256" key="1">
    <source>
        <dbReference type="SAM" id="Phobius"/>
    </source>
</evidence>
<evidence type="ECO:0000313" key="3">
    <source>
        <dbReference type="Proteomes" id="UP000617628"/>
    </source>
</evidence>
<accession>A0A934RTU4</accession>
<keyword evidence="1" id="KW-1133">Transmembrane helix</keyword>
<reference evidence="2" key="1">
    <citation type="submission" date="2021-01" db="EMBL/GenBank/DDBJ databases">
        <title>Modified the classification status of verrucomicrobia.</title>
        <authorList>
            <person name="Feng X."/>
        </authorList>
    </citation>
    <scope>NUCLEOTIDE SEQUENCE</scope>
    <source>
        <strain evidence="2">KCTC 13126</strain>
    </source>
</reference>
<keyword evidence="1" id="KW-0472">Membrane</keyword>
<protein>
    <submittedName>
        <fullName evidence="2">Uncharacterized protein</fullName>
    </submittedName>
</protein>
<keyword evidence="3" id="KW-1185">Reference proteome</keyword>
<keyword evidence="1" id="KW-0812">Transmembrane</keyword>
<dbReference type="RefSeq" id="WP_200355709.1">
    <property type="nucleotide sequence ID" value="NZ_JAENIL010000019.1"/>
</dbReference>
<feature type="transmembrane region" description="Helical" evidence="1">
    <location>
        <begin position="104"/>
        <end position="128"/>
    </location>
</feature>
<dbReference type="Proteomes" id="UP000617628">
    <property type="component" value="Unassembled WGS sequence"/>
</dbReference>
<feature type="transmembrane region" description="Helical" evidence="1">
    <location>
        <begin position="134"/>
        <end position="156"/>
    </location>
</feature>
<proteinExistence type="predicted"/>
<dbReference type="AlphaFoldDB" id="A0A934RTU4"/>
<gene>
    <name evidence="2" type="ORF">JIN87_11500</name>
</gene>